<dbReference type="GO" id="GO:0031267">
    <property type="term" value="F:small GTPase binding"/>
    <property type="evidence" value="ECO:0007669"/>
    <property type="project" value="InterPro"/>
</dbReference>
<dbReference type="PANTHER" id="PTHR12195">
    <property type="entry name" value="CYTOPLASMIC FMR1-INTERACTING PROTEIN-RELATED"/>
    <property type="match status" value="1"/>
</dbReference>
<protein>
    <recommendedName>
        <fullName evidence="3">Cytoplasmic FMR1-interacting protein 1</fullName>
    </recommendedName>
</protein>
<feature type="region of interest" description="Disordered" evidence="1">
    <location>
        <begin position="661"/>
        <end position="682"/>
    </location>
</feature>
<dbReference type="PIRSF" id="PIRSF008153">
    <property type="entry name" value="FMR1_interacting"/>
    <property type="match status" value="1"/>
</dbReference>
<name>A0A8C0ZYM2_CASCN</name>
<proteinExistence type="predicted"/>
<evidence type="ECO:0000256" key="1">
    <source>
        <dbReference type="SAM" id="MobiDB-lite"/>
    </source>
</evidence>
<accession>A0A8C0ZYM2</accession>
<dbReference type="Ensembl" id="ENSCCNT00000037969.1">
    <property type="protein sequence ID" value="ENSCCNP00000030108.1"/>
    <property type="gene ID" value="ENSCCNG00000024731.1"/>
</dbReference>
<gene>
    <name evidence="2" type="primary">LOC109689333</name>
</gene>
<dbReference type="InterPro" id="IPR008081">
    <property type="entry name" value="Cytoplasmic_FMR1-int"/>
</dbReference>
<evidence type="ECO:0008006" key="3">
    <source>
        <dbReference type="Google" id="ProtNLM"/>
    </source>
</evidence>
<sequence>MAAQVTLEDALSNVDLLEELPLPDQQPCIEPPPSSLLYQPNFNTNFEDRNAFVTGIARYIEQATVHSSMVMGFGLYLMDGSVSNIYKLDAKKRINLSKIDKYFKQLQVVPLFGDMQIELARYIKTSAHYEENKSRWTCTSSSSSPQYNICEQMIQIREDHMRFISELARYSNSEVVTGSGRQEAQKTDAEYRKLFDLALQGLQLLSQWSAHVMEVYSWKLVHPTDKYSNKDCPDNAEEYERATRYNYTSEEKFALVEVIAMIKGLQVLMGRMESVFNHAIRHTVYAALQDFSQVTLREPLRQAIKKKKNVIQSVLQAIRKTVCDWETGHEPFNDPALRGEKDPKSGFDIKVPRRAVGPSSTQLYMVRTMLESLIADKSGSKKTLRSSLEGPTILDIEKFHRESFFYTHLINFSETLQQCCDLSQLWFREFFLELTMGRRIQFPIEMSMPWILTDHILETKEASMMEYVLYSLDLYNDSAHYALTTFNKQFLYDEIEAEVNLCFDQFVYKLADQIFAYYKVMAGSLLLDKRLRSECKNQGATIHLPPSNRYETLLKQRHVQLLGRSIDLNRLITQRVSAAMYKSLELAIGRFESEDLTSIVVSTRTNFPVIPRSIMVTKYLRKTTYMEERFSLAHSLRFHSMVSWIRWFLVLGWAGCHGREQSCSPHGSQEAEKTPPLKGSTTSIEPANHFFLKCMSKFLSLNH</sequence>
<evidence type="ECO:0000313" key="2">
    <source>
        <dbReference type="Ensembl" id="ENSCCNP00000030108.1"/>
    </source>
</evidence>
<organism evidence="2">
    <name type="scientific">Castor canadensis</name>
    <name type="common">American beaver</name>
    <dbReference type="NCBI Taxonomy" id="51338"/>
    <lineage>
        <taxon>Eukaryota</taxon>
        <taxon>Metazoa</taxon>
        <taxon>Chordata</taxon>
        <taxon>Craniata</taxon>
        <taxon>Vertebrata</taxon>
        <taxon>Euteleostomi</taxon>
        <taxon>Mammalia</taxon>
        <taxon>Eutheria</taxon>
        <taxon>Euarchontoglires</taxon>
        <taxon>Glires</taxon>
        <taxon>Rodentia</taxon>
        <taxon>Castorimorpha</taxon>
        <taxon>Castoridae</taxon>
        <taxon>Castor</taxon>
    </lineage>
</organism>
<dbReference type="AlphaFoldDB" id="A0A8C0ZYM2"/>
<reference evidence="2" key="1">
    <citation type="submission" date="2023-09" db="UniProtKB">
        <authorList>
            <consortium name="Ensembl"/>
        </authorList>
    </citation>
    <scope>IDENTIFICATION</scope>
</reference>
<dbReference type="GO" id="GO:0030833">
    <property type="term" value="P:regulation of actin filament polymerization"/>
    <property type="evidence" value="ECO:0007669"/>
    <property type="project" value="InterPro"/>
</dbReference>
<dbReference type="Pfam" id="PF05994">
    <property type="entry name" value="FragX_IP"/>
    <property type="match status" value="1"/>
</dbReference>